<dbReference type="Proteomes" id="UP000233343">
    <property type="component" value="Unassembled WGS sequence"/>
</dbReference>
<gene>
    <name evidence="11" type="ORF">CWS20_02750</name>
</gene>
<dbReference type="GO" id="GO:0009425">
    <property type="term" value="C:bacterial-type flagellum basal body"/>
    <property type="evidence" value="ECO:0007669"/>
    <property type="project" value="InterPro"/>
</dbReference>
<dbReference type="AlphaFoldDB" id="A0A2N0ZM28"/>
<dbReference type="GO" id="GO:0005886">
    <property type="term" value="C:plasma membrane"/>
    <property type="evidence" value="ECO:0007669"/>
    <property type="project" value="UniProtKB-SubCell"/>
</dbReference>
<keyword evidence="4 10" id="KW-1003">Cell membrane</keyword>
<dbReference type="PANTHER" id="PTHR35091">
    <property type="entry name" value="FLAGELLAR PROTEIN FLIL"/>
    <property type="match status" value="1"/>
</dbReference>
<feature type="transmembrane region" description="Helical" evidence="10">
    <location>
        <begin position="7"/>
        <end position="26"/>
    </location>
</feature>
<evidence type="ECO:0000256" key="2">
    <source>
        <dbReference type="ARBA" id="ARBA00004162"/>
    </source>
</evidence>
<keyword evidence="11" id="KW-0282">Flagellum</keyword>
<evidence type="ECO:0000256" key="1">
    <source>
        <dbReference type="ARBA" id="ARBA00002254"/>
    </source>
</evidence>
<name>A0A2N0ZM28_9BACI</name>
<comment type="caution">
    <text evidence="11">The sequence shown here is derived from an EMBL/GenBank/DDBJ whole genome shotgun (WGS) entry which is preliminary data.</text>
</comment>
<organism evidence="11 12">
    <name type="scientific">Cytobacillus horneckiae</name>
    <dbReference type="NCBI Taxonomy" id="549687"/>
    <lineage>
        <taxon>Bacteria</taxon>
        <taxon>Bacillati</taxon>
        <taxon>Bacillota</taxon>
        <taxon>Bacilli</taxon>
        <taxon>Bacillales</taxon>
        <taxon>Bacillaceae</taxon>
        <taxon>Cytobacillus</taxon>
    </lineage>
</organism>
<comment type="similarity">
    <text evidence="3 10">Belongs to the FliL family.</text>
</comment>
<evidence type="ECO:0000256" key="7">
    <source>
        <dbReference type="ARBA" id="ARBA00022779"/>
    </source>
</evidence>
<dbReference type="GO" id="GO:0071978">
    <property type="term" value="P:bacterial-type flagellum-dependent swarming motility"/>
    <property type="evidence" value="ECO:0007669"/>
    <property type="project" value="TreeGrafter"/>
</dbReference>
<dbReference type="RefSeq" id="WP_066197143.1">
    <property type="nucleotide sequence ID" value="NZ_JAFDQP010000005.1"/>
</dbReference>
<evidence type="ECO:0000313" key="11">
    <source>
        <dbReference type="EMBL" id="PKG30547.1"/>
    </source>
</evidence>
<evidence type="ECO:0000256" key="4">
    <source>
        <dbReference type="ARBA" id="ARBA00022475"/>
    </source>
</evidence>
<comment type="subcellular location">
    <subcellularLocation>
        <location evidence="2">Cell membrane</location>
        <topology evidence="2">Single-pass membrane protein</topology>
    </subcellularLocation>
</comment>
<comment type="function">
    <text evidence="1 10">Controls the rotational direction of flagella during chemotaxis.</text>
</comment>
<proteinExistence type="inferred from homology"/>
<protein>
    <recommendedName>
        <fullName evidence="10">Flagellar protein FliL</fullName>
    </recommendedName>
</protein>
<keyword evidence="11" id="KW-0969">Cilium</keyword>
<dbReference type="EMBL" id="PISD01000007">
    <property type="protein sequence ID" value="PKG30547.1"/>
    <property type="molecule type" value="Genomic_DNA"/>
</dbReference>
<keyword evidence="6 10" id="KW-0812">Transmembrane</keyword>
<keyword evidence="9 10" id="KW-0472">Membrane</keyword>
<evidence type="ECO:0000313" key="12">
    <source>
        <dbReference type="Proteomes" id="UP000233343"/>
    </source>
</evidence>
<reference evidence="11 12" key="1">
    <citation type="journal article" date="2010" name="Int. J. Syst. Evol. Microbiol.">
        <title>Bacillus horneckiae sp. nov., isolated from a spacecraft-assembly clean room.</title>
        <authorList>
            <person name="Vaishampayan P."/>
            <person name="Probst A."/>
            <person name="Krishnamurthi S."/>
            <person name="Ghosh S."/>
            <person name="Osman S."/>
            <person name="McDowall A."/>
            <person name="Ruckmani A."/>
            <person name="Mayilraj S."/>
            <person name="Venkateswaran K."/>
        </authorList>
    </citation>
    <scope>NUCLEOTIDE SEQUENCE [LARGE SCALE GENOMIC DNA]</scope>
    <source>
        <strain evidence="12">1PO1SC</strain>
    </source>
</reference>
<evidence type="ECO:0000256" key="8">
    <source>
        <dbReference type="ARBA" id="ARBA00022989"/>
    </source>
</evidence>
<dbReference type="Pfam" id="PF03748">
    <property type="entry name" value="FliL"/>
    <property type="match status" value="1"/>
</dbReference>
<keyword evidence="7 10" id="KW-0283">Flagellar rotation</keyword>
<evidence type="ECO:0000256" key="9">
    <source>
        <dbReference type="ARBA" id="ARBA00023136"/>
    </source>
</evidence>
<keyword evidence="12" id="KW-1185">Reference proteome</keyword>
<keyword evidence="8 10" id="KW-1133">Transmembrane helix</keyword>
<evidence type="ECO:0000256" key="10">
    <source>
        <dbReference type="RuleBase" id="RU364125"/>
    </source>
</evidence>
<evidence type="ECO:0000256" key="3">
    <source>
        <dbReference type="ARBA" id="ARBA00008281"/>
    </source>
</evidence>
<dbReference type="PANTHER" id="PTHR35091:SF2">
    <property type="entry name" value="FLAGELLAR PROTEIN FLIL"/>
    <property type="match status" value="1"/>
</dbReference>
<dbReference type="GO" id="GO:0006935">
    <property type="term" value="P:chemotaxis"/>
    <property type="evidence" value="ECO:0007669"/>
    <property type="project" value="UniProtKB-KW"/>
</dbReference>
<dbReference type="InterPro" id="IPR005503">
    <property type="entry name" value="FliL"/>
</dbReference>
<keyword evidence="5 10" id="KW-0145">Chemotaxis</keyword>
<evidence type="ECO:0000256" key="5">
    <source>
        <dbReference type="ARBA" id="ARBA00022500"/>
    </source>
</evidence>
<sequence length="140" mass="15636">MKKSKKMVIGIISIAIVIIAAAGVYFSGLLSNDASAEPTIDEVLESSVNIEQITANLASNDYIRISFTIQTDSKKSKEELEKRDFQVKNLIIQQLAEMDSEQLKGKDGQLNLQEELKTKINELMQTGKIEKVYITESILQ</sequence>
<accession>A0A2N0ZM28</accession>
<keyword evidence="11" id="KW-0966">Cell projection</keyword>
<dbReference type="NCBIfam" id="NF005826">
    <property type="entry name" value="PRK07718.1"/>
    <property type="match status" value="1"/>
</dbReference>
<evidence type="ECO:0000256" key="6">
    <source>
        <dbReference type="ARBA" id="ARBA00022692"/>
    </source>
</evidence>